<name>A0A2P9HIK2_9HYPH</name>
<dbReference type="AlphaFoldDB" id="A0A2P9HIK2"/>
<dbReference type="EMBL" id="OOFM01000004">
    <property type="protein sequence ID" value="SPL63945.1"/>
    <property type="molecule type" value="Genomic_DNA"/>
</dbReference>
<protein>
    <submittedName>
        <fullName evidence="3">DUF374 domain-containing protein</fullName>
    </submittedName>
</protein>
<reference evidence="5" key="2">
    <citation type="submission" date="2017-12" db="EMBL/GenBank/DDBJ databases">
        <authorList>
            <person name="Diaz M."/>
        </authorList>
    </citation>
    <scope>NUCLEOTIDE SEQUENCE [LARGE SCALE GENOMIC DNA]</scope>
    <source>
        <strain evidence="5">FI11154</strain>
    </source>
</reference>
<dbReference type="Pfam" id="PF04028">
    <property type="entry name" value="DUF374"/>
    <property type="match status" value="1"/>
</dbReference>
<evidence type="ECO:0000259" key="2">
    <source>
        <dbReference type="Pfam" id="PF04028"/>
    </source>
</evidence>
<dbReference type="RefSeq" id="WP_109367786.1">
    <property type="nucleotide sequence ID" value="NZ_JABFCY010000011.1"/>
</dbReference>
<evidence type="ECO:0000313" key="6">
    <source>
        <dbReference type="Proteomes" id="UP000574931"/>
    </source>
</evidence>
<gene>
    <name evidence="3" type="ORF">HKX02_17200</name>
    <name evidence="4" type="ORF">OHAE_3877</name>
</gene>
<dbReference type="InterPro" id="IPR007172">
    <property type="entry name" value="DUF374"/>
</dbReference>
<dbReference type="Proteomes" id="UP000574931">
    <property type="component" value="Unassembled WGS sequence"/>
</dbReference>
<evidence type="ECO:0000313" key="3">
    <source>
        <dbReference type="EMBL" id="NNU61974.1"/>
    </source>
</evidence>
<evidence type="ECO:0000313" key="4">
    <source>
        <dbReference type="EMBL" id="SPL63945.1"/>
    </source>
</evidence>
<keyword evidence="6" id="KW-1185">Reference proteome</keyword>
<accession>A0A2P9HIK2</accession>
<feature type="domain" description="DUF374" evidence="2">
    <location>
        <begin position="97"/>
        <end position="169"/>
    </location>
</feature>
<dbReference type="CDD" id="cd07983">
    <property type="entry name" value="LPLAT_DUF374-like"/>
    <property type="match status" value="1"/>
</dbReference>
<proteinExistence type="predicted"/>
<dbReference type="EMBL" id="JABFCY010000011">
    <property type="protein sequence ID" value="NNU61974.1"/>
    <property type="molecule type" value="Genomic_DNA"/>
</dbReference>
<evidence type="ECO:0000256" key="1">
    <source>
        <dbReference type="SAM" id="MobiDB-lite"/>
    </source>
</evidence>
<dbReference type="Proteomes" id="UP000246073">
    <property type="component" value="Unassembled WGS sequence"/>
</dbReference>
<reference evidence="4" key="1">
    <citation type="submission" date="2017-12" db="EMBL/GenBank/DDBJ databases">
        <authorList>
            <person name="Hurst M.R.H."/>
        </authorList>
    </citation>
    <scope>NUCLEOTIDE SEQUENCE [LARGE SCALE GENOMIC DNA]</scope>
    <source>
        <strain evidence="4">FI11154</strain>
    </source>
</reference>
<reference evidence="3 6" key="3">
    <citation type="submission" date="2020-05" db="EMBL/GenBank/DDBJ databases">
        <title>Draft Genome Sequence of Ochrobactrum soli Isolated from Stable Fly Gut.</title>
        <authorList>
            <person name="Pileggi M.T."/>
            <person name="Vazhakkala L.J."/>
            <person name="Wong C.N."/>
        </authorList>
    </citation>
    <scope>NUCLEOTIDE SEQUENCE [LARGE SCALE GENOMIC DNA]</scope>
    <source>
        <strain evidence="3 6">MTP-C0764</strain>
    </source>
</reference>
<evidence type="ECO:0000313" key="5">
    <source>
        <dbReference type="Proteomes" id="UP000246073"/>
    </source>
</evidence>
<sequence>MTEGEERSVQPAAQPDRRKKKDGLAKRLWKRVRGPLAQSAVVKSILVWLITSYFKLVYYTNTRLKGSADPQALVGKDDPFIVTFWHGQHLMGPFICPKGIELVAMFSRSADAELNARVAEKLGLMTVRGSGGRSSRAQPEKGGARALLTLKNALKKGQSASIIADIPHGTPREAGEGIILLAKLSGRPIIPVAYAFSRNHVLEKSWDKTTIPLPFGRSVVVRADNVWVDADADETQLEEKRMELTRLLNDATVRAYAALEKAK</sequence>
<organism evidence="4 5">
    <name type="scientific">Ochrobactrum soli</name>
    <dbReference type="NCBI Taxonomy" id="2448455"/>
    <lineage>
        <taxon>Bacteria</taxon>
        <taxon>Pseudomonadati</taxon>
        <taxon>Pseudomonadota</taxon>
        <taxon>Alphaproteobacteria</taxon>
        <taxon>Hyphomicrobiales</taxon>
        <taxon>Brucellaceae</taxon>
        <taxon>Brucella/Ochrobactrum group</taxon>
        <taxon>Ochrobactrum</taxon>
    </lineage>
</organism>
<feature type="region of interest" description="Disordered" evidence="1">
    <location>
        <begin position="1"/>
        <end position="22"/>
    </location>
</feature>